<dbReference type="Gene3D" id="3.40.50.300">
    <property type="entry name" value="P-loop containing nucleotide triphosphate hydrolases"/>
    <property type="match status" value="1"/>
</dbReference>
<dbReference type="SUPFAM" id="SSF52540">
    <property type="entry name" value="P-loop containing nucleoside triphosphate hydrolases"/>
    <property type="match status" value="1"/>
</dbReference>
<evidence type="ECO:0000313" key="5">
    <source>
        <dbReference type="Proteomes" id="UP000093954"/>
    </source>
</evidence>
<dbReference type="PATRIC" id="fig|1353534.3.peg.2982"/>
<comment type="caution">
    <text evidence="4">The sequence shown here is derived from an EMBL/GenBank/DDBJ whole genome shotgun (WGS) entry which is preliminary data.</text>
</comment>
<dbReference type="Pfam" id="PF07724">
    <property type="entry name" value="AAA_2"/>
    <property type="match status" value="1"/>
</dbReference>
<proteinExistence type="predicted"/>
<dbReference type="InterPro" id="IPR027417">
    <property type="entry name" value="P-loop_NTPase"/>
</dbReference>
<dbReference type="InterPro" id="IPR003959">
    <property type="entry name" value="ATPase_AAA_core"/>
</dbReference>
<dbReference type="EMBL" id="LROS01000035">
    <property type="protein sequence ID" value="OBR91576.1"/>
    <property type="molecule type" value="Genomic_DNA"/>
</dbReference>
<keyword evidence="5" id="KW-1185">Reference proteome</keyword>
<name>A0A1A6AND6_9CLOT</name>
<dbReference type="PANTHER" id="PTHR11638">
    <property type="entry name" value="ATP-DEPENDENT CLP PROTEASE"/>
    <property type="match status" value="1"/>
</dbReference>
<dbReference type="GO" id="GO:0016887">
    <property type="term" value="F:ATP hydrolysis activity"/>
    <property type="evidence" value="ECO:0007669"/>
    <property type="project" value="InterPro"/>
</dbReference>
<dbReference type="AlphaFoldDB" id="A0A1A6AND6"/>
<dbReference type="Proteomes" id="UP000093954">
    <property type="component" value="Unassembled WGS sequence"/>
</dbReference>
<evidence type="ECO:0000259" key="3">
    <source>
        <dbReference type="SMART" id="SM00382"/>
    </source>
</evidence>
<evidence type="ECO:0000313" key="4">
    <source>
        <dbReference type="EMBL" id="OBR91576.1"/>
    </source>
</evidence>
<dbReference type="InterPro" id="IPR003593">
    <property type="entry name" value="AAA+_ATPase"/>
</dbReference>
<dbReference type="RefSeq" id="WP_065079087.1">
    <property type="nucleotide sequence ID" value="NZ_LROS01000035.1"/>
</dbReference>
<dbReference type="InterPro" id="IPR001270">
    <property type="entry name" value="ClpA/B"/>
</dbReference>
<feature type="domain" description="AAA+ ATPase" evidence="3">
    <location>
        <begin position="308"/>
        <end position="457"/>
    </location>
</feature>
<dbReference type="PRINTS" id="PR00300">
    <property type="entry name" value="CLPPROTEASEA"/>
</dbReference>
<dbReference type="GO" id="GO:0034605">
    <property type="term" value="P:cellular response to heat"/>
    <property type="evidence" value="ECO:0007669"/>
    <property type="project" value="TreeGrafter"/>
</dbReference>
<dbReference type="GO" id="GO:0005737">
    <property type="term" value="C:cytoplasm"/>
    <property type="evidence" value="ECO:0007669"/>
    <property type="project" value="TreeGrafter"/>
</dbReference>
<dbReference type="InterPro" id="IPR050130">
    <property type="entry name" value="ClpA_ClpB"/>
</dbReference>
<reference evidence="4 5" key="1">
    <citation type="journal article" date="2012" name="Front. Microbiol.">
        <title>Draft Genome Sequence of the Virulent Strain 01-B526 of the Fish Pathogen Aeromonas salmonicida.</title>
        <authorList>
            <person name="Charette S.J."/>
            <person name="Brochu F."/>
            <person name="Boyle B."/>
            <person name="Filion G."/>
            <person name="Tanaka K.H."/>
            <person name="Derome N."/>
        </authorList>
    </citation>
    <scope>NUCLEOTIDE SEQUENCE [LARGE SCALE GENOMIC DNA]</scope>
    <source>
        <strain evidence="4 5">P11</strain>
    </source>
</reference>
<accession>A0A1A6AND6</accession>
<protein>
    <submittedName>
        <fullName evidence="4">Chaperone protein ClpB</fullName>
    </submittedName>
</protein>
<dbReference type="GO" id="GO:0005524">
    <property type="term" value="F:ATP binding"/>
    <property type="evidence" value="ECO:0007669"/>
    <property type="project" value="UniProtKB-KW"/>
</dbReference>
<evidence type="ECO:0000256" key="2">
    <source>
        <dbReference type="ARBA" id="ARBA00022840"/>
    </source>
</evidence>
<evidence type="ECO:0000256" key="1">
    <source>
        <dbReference type="ARBA" id="ARBA00022741"/>
    </source>
</evidence>
<organism evidence="4 5">
    <name type="scientific">Clostridium ragsdalei P11</name>
    <dbReference type="NCBI Taxonomy" id="1353534"/>
    <lineage>
        <taxon>Bacteria</taxon>
        <taxon>Bacillati</taxon>
        <taxon>Bacillota</taxon>
        <taxon>Clostridia</taxon>
        <taxon>Eubacteriales</taxon>
        <taxon>Clostridiaceae</taxon>
        <taxon>Clostridium</taxon>
    </lineage>
</organism>
<keyword evidence="2" id="KW-0067">ATP-binding</keyword>
<dbReference type="PANTHER" id="PTHR11638:SF18">
    <property type="entry name" value="HEAT SHOCK PROTEIN 104"/>
    <property type="match status" value="1"/>
</dbReference>
<sequence>MSPVLYVYEKNKLKKLQEKLSGYRFASIAYLLYKCDSLADMDKLVTEDIDNTIVDITNMIKDGNYYRTFTERYFWTLVEEYENVHFCLNAEFLTSFLELFPYFFNEKDINTEFCNDIIEREYREEEEKEYEKCCPLSLYVYKNHGTVQKLHEDGTLIPISSVIENYQGVLLQYNIDKIACIIKDEEIEYVDISSAIRTIKLRNDLIFPLEILLYRISGIKEIKYSLESGLLPAIVEFFPFTFAKEVYMNDDVDDTNEAKKGWTIPDAEDMNILADSINQTLKGHDVFKSDFKHNLLKFAFLNKMGERKILSILLCGESGIGKTEFAKIASQKMFSGESLIKINFGNYSNEGVLNSLIGSPLGYVGSEEGGELINKIATSKSRVILIDEFEKATPAVYNFFYELLEDGIFTDRHGIEHKLNGYIIIFTSNMTQLQYQKHIPNSLKSRFDMVYYFVYLPVEEKLTFIQNTASNLIGKLRNQFGAELSYDIIQPDLEKLVMYNNLRDIKRKIEDIVFCEFFKYYK</sequence>
<gene>
    <name evidence="4" type="primary">clpB_2</name>
    <name evidence="4" type="ORF">CLRAG_29400</name>
</gene>
<keyword evidence="1" id="KW-0547">Nucleotide-binding</keyword>
<dbReference type="SMART" id="SM00382">
    <property type="entry name" value="AAA"/>
    <property type="match status" value="1"/>
</dbReference>